<keyword evidence="1" id="KW-0812">Transmembrane</keyword>
<feature type="transmembrane region" description="Helical" evidence="1">
    <location>
        <begin position="214"/>
        <end position="229"/>
    </location>
</feature>
<comment type="caution">
    <text evidence="2">The sequence shown here is derived from an EMBL/GenBank/DDBJ whole genome shotgun (WGS) entry which is preliminary data.</text>
</comment>
<keyword evidence="1" id="KW-0472">Membrane</keyword>
<dbReference type="PANTHER" id="PTHR41324">
    <property type="entry name" value="MEMBRANE PROTEIN-RELATED"/>
    <property type="match status" value="1"/>
</dbReference>
<proteinExistence type="predicted"/>
<keyword evidence="1" id="KW-1133">Transmembrane helix</keyword>
<evidence type="ECO:0000313" key="2">
    <source>
        <dbReference type="EMBL" id="RKP51338.1"/>
    </source>
</evidence>
<dbReference type="Proteomes" id="UP000282076">
    <property type="component" value="Unassembled WGS sequence"/>
</dbReference>
<feature type="transmembrane region" description="Helical" evidence="1">
    <location>
        <begin position="56"/>
        <end position="89"/>
    </location>
</feature>
<keyword evidence="3" id="KW-1185">Reference proteome</keyword>
<organism evidence="2 3">
    <name type="scientific">Cohnella endophytica</name>
    <dbReference type="NCBI Taxonomy" id="2419778"/>
    <lineage>
        <taxon>Bacteria</taxon>
        <taxon>Bacillati</taxon>
        <taxon>Bacillota</taxon>
        <taxon>Bacilli</taxon>
        <taxon>Bacillales</taxon>
        <taxon>Paenibacillaceae</taxon>
        <taxon>Cohnella</taxon>
    </lineage>
</organism>
<feature type="transmembrane region" description="Helical" evidence="1">
    <location>
        <begin position="274"/>
        <end position="296"/>
    </location>
</feature>
<protein>
    <submittedName>
        <fullName evidence="2">DUF2232 domain-containing protein</fullName>
    </submittedName>
</protein>
<gene>
    <name evidence="2" type="ORF">D7Z26_16185</name>
</gene>
<sequence length="304" mass="33236">MNGLTINWRSISWSAAALLLLLTLATPLNFVTIFLVMTPFVVLYSLLNVKSFAIHAIGIGLVAFLLSGAYGSVVLTLGFFFLVPSIAIGHLYKRGKSAKTAIVVGFVIILAQLLLELALFSAMFDVNLKAELASMIQDSLKQLETGDLVKAGWATDTAGEFSDAIMNLLPMLLLLSAFLFTIVTHGLSRLSLRTVGAEAPALPRAKTWRVSRSLVLYYLFAMIASMAMSDNADGYWSIAISNLVPILRFAFTFQAIGFFFFLADAKKWPKAIPMILCVPLLLFPPLYLIGLIDAAFPLRKAFVK</sequence>
<reference evidence="2 3" key="1">
    <citation type="submission" date="2018-10" db="EMBL/GenBank/DDBJ databases">
        <title>Cohnella sp. M2MS4P-1, whole genome shotgun sequence.</title>
        <authorList>
            <person name="Tuo L."/>
        </authorList>
    </citation>
    <scope>NUCLEOTIDE SEQUENCE [LARGE SCALE GENOMIC DNA]</scope>
    <source>
        <strain evidence="2 3">M2MS4P-1</strain>
    </source>
</reference>
<dbReference type="AlphaFoldDB" id="A0A494XL47"/>
<feature type="transmembrane region" description="Helical" evidence="1">
    <location>
        <begin position="235"/>
        <end position="262"/>
    </location>
</feature>
<accession>A0A494XL47</accession>
<evidence type="ECO:0000256" key="1">
    <source>
        <dbReference type="SAM" id="Phobius"/>
    </source>
</evidence>
<name>A0A494XL47_9BACL</name>
<evidence type="ECO:0000313" key="3">
    <source>
        <dbReference type="Proteomes" id="UP000282076"/>
    </source>
</evidence>
<dbReference type="PANTHER" id="PTHR41324:SF1">
    <property type="entry name" value="DUF2232 DOMAIN-CONTAINING PROTEIN"/>
    <property type="match status" value="1"/>
</dbReference>
<feature type="transmembrane region" description="Helical" evidence="1">
    <location>
        <begin position="12"/>
        <end position="36"/>
    </location>
</feature>
<dbReference type="Pfam" id="PF09991">
    <property type="entry name" value="DUF2232"/>
    <property type="match status" value="1"/>
</dbReference>
<feature type="transmembrane region" description="Helical" evidence="1">
    <location>
        <begin position="101"/>
        <end position="124"/>
    </location>
</feature>
<feature type="transmembrane region" description="Helical" evidence="1">
    <location>
        <begin position="164"/>
        <end position="183"/>
    </location>
</feature>
<dbReference type="InterPro" id="IPR018710">
    <property type="entry name" value="DUF2232"/>
</dbReference>
<dbReference type="EMBL" id="RBZM01000007">
    <property type="protein sequence ID" value="RKP51338.1"/>
    <property type="molecule type" value="Genomic_DNA"/>
</dbReference>